<dbReference type="Proteomes" id="UP000039541">
    <property type="component" value="Unassembled WGS sequence"/>
</dbReference>
<sequence>MGAGLIGHQVRAHAAINQFRQDIRRVRAQGDGHGFPLAGVARNAGQRVIQRGGLLIHVASTQTKIDTALLAFNRQRTRSGQRRG</sequence>
<dbReference type="EMBL" id="CQPC01000004">
    <property type="protein sequence ID" value="CNT65371.1"/>
    <property type="molecule type" value="Genomic_DNA"/>
</dbReference>
<proteinExistence type="predicted"/>
<accession>A0A655BPA1</accession>
<dbReference type="AlphaFoldDB" id="A0A655BPA1"/>
<name>A0A655BPA1_SALET</name>
<gene>
    <name evidence="1" type="ORF">ERS008202_00500</name>
</gene>
<protein>
    <submittedName>
        <fullName evidence="1">Uncharacterized protein</fullName>
    </submittedName>
</protein>
<evidence type="ECO:0000313" key="2">
    <source>
        <dbReference type="Proteomes" id="UP000039541"/>
    </source>
</evidence>
<reference evidence="1 2" key="1">
    <citation type="submission" date="2015-03" db="EMBL/GenBank/DDBJ databases">
        <authorList>
            <consortium name="Pathogen Informatics"/>
        </authorList>
    </citation>
    <scope>NUCLEOTIDE SEQUENCE [LARGE SCALE GENOMIC DNA]</scope>
    <source>
        <strain evidence="1 2">3476</strain>
    </source>
</reference>
<evidence type="ECO:0000313" key="1">
    <source>
        <dbReference type="EMBL" id="CNT65371.1"/>
    </source>
</evidence>
<organism evidence="1 2">
    <name type="scientific">Salmonella enterica subsp. enterica serovar Bovismorbificans</name>
    <dbReference type="NCBI Taxonomy" id="58097"/>
    <lineage>
        <taxon>Bacteria</taxon>
        <taxon>Pseudomonadati</taxon>
        <taxon>Pseudomonadota</taxon>
        <taxon>Gammaproteobacteria</taxon>
        <taxon>Enterobacterales</taxon>
        <taxon>Enterobacteriaceae</taxon>
        <taxon>Salmonella</taxon>
    </lineage>
</organism>